<name>A0A1F5A5T8_9BACT</name>
<feature type="domain" description="ABC transporter substrate-binding protein PnrA-like" evidence="3">
    <location>
        <begin position="29"/>
        <end position="310"/>
    </location>
</feature>
<dbReference type="Gene3D" id="3.40.50.2300">
    <property type="match status" value="2"/>
</dbReference>
<dbReference type="CDD" id="cd19963">
    <property type="entry name" value="PBP1_BMP-like"/>
    <property type="match status" value="1"/>
</dbReference>
<dbReference type="PANTHER" id="PTHR43208:SF1">
    <property type="entry name" value="ABC TRANSPORTER SUBSTRATE-BINDING PROTEIN"/>
    <property type="match status" value="1"/>
</dbReference>
<evidence type="ECO:0000259" key="3">
    <source>
        <dbReference type="Pfam" id="PF02608"/>
    </source>
</evidence>
<sequence>MKKIGLILLLLFLACSLIFAQEAKAEPFKIAFVYIGPPGDLGWTYMHDVGRKQMMDVYGDRVDVGFIESVEEGPDSARIMRQYAMQGYDAIFATSFGYMDYMHEVAMDFPDVYFEHCSGYKTADNMATYFGRIYQPRYLSGLIAGKMTKSNIIGYVAAFPIPEVVRGINAFTLGVQEVNPDAKVHVVWTNTWYDPVKEREAAIALLDQGADILAQHQDTTEPPKAAQERGKHSIGYDADMRQFVGDSVLVSPVWNWGTYYIDTVGKMLDGTWETHQFWGGLTEDAVKLSDFSPLVPQDIRDLVADKKAKIESGEWDVFNGPIYNQKGEVVVPKGQVMSDNDKLNMSFFVKGVVGRVQ</sequence>
<dbReference type="EMBL" id="MEYH01000097">
    <property type="protein sequence ID" value="OGD13911.1"/>
    <property type="molecule type" value="Genomic_DNA"/>
</dbReference>
<protein>
    <submittedName>
        <fullName evidence="4">BMP family ABC transporter substrate-binding protein</fullName>
    </submittedName>
</protein>
<accession>A0A1F5A5T8</accession>
<reference evidence="4 5" key="1">
    <citation type="journal article" date="2016" name="Nat. Commun.">
        <title>Thousands of microbial genomes shed light on interconnected biogeochemical processes in an aquifer system.</title>
        <authorList>
            <person name="Anantharaman K."/>
            <person name="Brown C.T."/>
            <person name="Hug L.A."/>
            <person name="Sharon I."/>
            <person name="Castelle C.J."/>
            <person name="Probst A.J."/>
            <person name="Thomas B.C."/>
            <person name="Singh A."/>
            <person name="Wilkins M.J."/>
            <person name="Karaoz U."/>
            <person name="Brodie E.L."/>
            <person name="Williams K.H."/>
            <person name="Hubbard S.S."/>
            <person name="Banfield J.F."/>
        </authorList>
    </citation>
    <scope>NUCLEOTIDE SEQUENCE [LARGE SCALE GENOMIC DNA]</scope>
</reference>
<dbReference type="InterPro" id="IPR052910">
    <property type="entry name" value="ABC-Purine-Binding"/>
</dbReference>
<evidence type="ECO:0000313" key="4">
    <source>
        <dbReference type="EMBL" id="OGD13911.1"/>
    </source>
</evidence>
<evidence type="ECO:0000256" key="1">
    <source>
        <dbReference type="ARBA" id="ARBA00022729"/>
    </source>
</evidence>
<evidence type="ECO:0000313" key="5">
    <source>
        <dbReference type="Proteomes" id="UP000177701"/>
    </source>
</evidence>
<dbReference type="AlphaFoldDB" id="A0A1F5A5T8"/>
<dbReference type="Pfam" id="PF02608">
    <property type="entry name" value="Bmp"/>
    <property type="match status" value="1"/>
</dbReference>
<comment type="caution">
    <text evidence="4">The sequence shown here is derived from an EMBL/GenBank/DDBJ whole genome shotgun (WGS) entry which is preliminary data.</text>
</comment>
<keyword evidence="1 2" id="KW-0732">Signal</keyword>
<dbReference type="STRING" id="1797291.A2V47_03705"/>
<dbReference type="GO" id="GO:0005886">
    <property type="term" value="C:plasma membrane"/>
    <property type="evidence" value="ECO:0007669"/>
    <property type="project" value="InterPro"/>
</dbReference>
<dbReference type="InterPro" id="IPR003760">
    <property type="entry name" value="PnrA-like"/>
</dbReference>
<feature type="chain" id="PRO_5009516336" evidence="2">
    <location>
        <begin position="21"/>
        <end position="357"/>
    </location>
</feature>
<feature type="signal peptide" evidence="2">
    <location>
        <begin position="1"/>
        <end position="20"/>
    </location>
</feature>
<dbReference type="Proteomes" id="UP000177701">
    <property type="component" value="Unassembled WGS sequence"/>
</dbReference>
<dbReference type="PROSITE" id="PS51257">
    <property type="entry name" value="PROKAR_LIPOPROTEIN"/>
    <property type="match status" value="1"/>
</dbReference>
<evidence type="ECO:0000256" key="2">
    <source>
        <dbReference type="SAM" id="SignalP"/>
    </source>
</evidence>
<proteinExistence type="predicted"/>
<gene>
    <name evidence="4" type="ORF">A2V47_03705</name>
</gene>
<organism evidence="4 5">
    <name type="scientific">Candidatus Sediminicultor quintus</name>
    <dbReference type="NCBI Taxonomy" id="1797291"/>
    <lineage>
        <taxon>Bacteria</taxon>
        <taxon>Pseudomonadati</taxon>
        <taxon>Atribacterota</taxon>
        <taxon>Candidatus Phoenicimicrobiia</taxon>
        <taxon>Candidatus Pheonicimicrobiales</taxon>
        <taxon>Candidatus Phoenicimicrobiaceae</taxon>
        <taxon>Candidatus Sediminicultor</taxon>
    </lineage>
</organism>
<dbReference type="PANTHER" id="PTHR43208">
    <property type="entry name" value="ABC TRANSPORTER SUBSTRATE-BINDING PROTEIN"/>
    <property type="match status" value="1"/>
</dbReference>